<evidence type="ECO:0000256" key="2">
    <source>
        <dbReference type="ARBA" id="ARBA00022448"/>
    </source>
</evidence>
<feature type="transmembrane region" description="Helical" evidence="7">
    <location>
        <begin position="42"/>
        <end position="63"/>
    </location>
</feature>
<keyword evidence="4 7" id="KW-0812">Transmembrane</keyword>
<feature type="transmembrane region" description="Helical" evidence="7">
    <location>
        <begin position="222"/>
        <end position="247"/>
    </location>
</feature>
<accession>A0ABX8WSY3</accession>
<evidence type="ECO:0000256" key="7">
    <source>
        <dbReference type="SAM" id="Phobius"/>
    </source>
</evidence>
<dbReference type="EMBL" id="CP080544">
    <property type="protein sequence ID" value="QYR53935.1"/>
    <property type="molecule type" value="Genomic_DNA"/>
</dbReference>
<dbReference type="Gene3D" id="1.10.3860.10">
    <property type="entry name" value="Sodium:dicarboxylate symporter"/>
    <property type="match status" value="1"/>
</dbReference>
<keyword evidence="2" id="KW-0813">Transport</keyword>
<organism evidence="8 9">
    <name type="scientific">Lysobacter soyae</name>
    <dbReference type="NCBI Taxonomy" id="2764185"/>
    <lineage>
        <taxon>Bacteria</taxon>
        <taxon>Pseudomonadati</taxon>
        <taxon>Pseudomonadota</taxon>
        <taxon>Gammaproteobacteria</taxon>
        <taxon>Lysobacterales</taxon>
        <taxon>Lysobacteraceae</taxon>
        <taxon>Lysobacter</taxon>
    </lineage>
</organism>
<name>A0ABX8WSY3_9GAMM</name>
<protein>
    <submittedName>
        <fullName evidence="8">Dicarboxylate/amino acid:cation symporter</fullName>
    </submittedName>
</protein>
<evidence type="ECO:0000256" key="5">
    <source>
        <dbReference type="ARBA" id="ARBA00022989"/>
    </source>
</evidence>
<dbReference type="Proteomes" id="UP000824755">
    <property type="component" value="Chromosome"/>
</dbReference>
<feature type="transmembrane region" description="Helical" evidence="7">
    <location>
        <begin position="187"/>
        <end position="210"/>
    </location>
</feature>
<feature type="transmembrane region" description="Helical" evidence="7">
    <location>
        <begin position="328"/>
        <end position="350"/>
    </location>
</feature>
<dbReference type="InterPro" id="IPR001991">
    <property type="entry name" value="Na-dicarboxylate_symporter"/>
</dbReference>
<proteinExistence type="predicted"/>
<feature type="transmembrane region" description="Helical" evidence="7">
    <location>
        <begin position="296"/>
        <end position="322"/>
    </location>
</feature>
<sequence>MSTTARMITALIAAVLLGLTSSRVAPEATLTLATIFQTIGKLWLNALQMTVVPLVAALVVLAVSNAEHAAASGRMTRKALTVFLVLLVFSATLTAILAPLLFNLAPRSETLMHALVGPGSADAAKTAAPAATDWFTNIIPTNAIAAAANGTMLSLVVFALFFGFALTRIEASRAARLTEVVQAVADTMIVIVRWVLAVAPIGVFALVFAVTAKTGLDMVSALAIYIAVSIVLYVLATLSMYVVVFVAGRDRVSAFARGIIPAQTVAVSTQSSLASLPAMLQVAAKSLGHPLRVPSLVLPMAVSLFRLTSPVQYIVVASFIAWTQGVHLGPVQMLVAVLLAVVVSLGSVGLPGQASFIATNLPITNAMGLPVEPLGVLLAVDTVPDVFATLGNVTGDLAATSVVAKGEACDAPADPST</sequence>
<dbReference type="PRINTS" id="PR00173">
    <property type="entry name" value="EDTRNSPORT"/>
</dbReference>
<evidence type="ECO:0000256" key="3">
    <source>
        <dbReference type="ARBA" id="ARBA00022475"/>
    </source>
</evidence>
<dbReference type="PANTHER" id="PTHR42865">
    <property type="entry name" value="PROTON/GLUTAMATE-ASPARTATE SYMPORTER"/>
    <property type="match status" value="1"/>
</dbReference>
<keyword evidence="9" id="KW-1185">Reference proteome</keyword>
<evidence type="ECO:0000313" key="8">
    <source>
        <dbReference type="EMBL" id="QYR53935.1"/>
    </source>
</evidence>
<evidence type="ECO:0000256" key="4">
    <source>
        <dbReference type="ARBA" id="ARBA00022692"/>
    </source>
</evidence>
<dbReference type="Pfam" id="PF00375">
    <property type="entry name" value="SDF"/>
    <property type="match status" value="1"/>
</dbReference>
<evidence type="ECO:0000256" key="6">
    <source>
        <dbReference type="ARBA" id="ARBA00023136"/>
    </source>
</evidence>
<keyword evidence="3" id="KW-1003">Cell membrane</keyword>
<gene>
    <name evidence="8" type="ORF">H8L67_04600</name>
</gene>
<evidence type="ECO:0000313" key="9">
    <source>
        <dbReference type="Proteomes" id="UP000824755"/>
    </source>
</evidence>
<dbReference type="PANTHER" id="PTHR42865:SF7">
    <property type="entry name" value="PROTON_GLUTAMATE-ASPARTATE SYMPORTER"/>
    <property type="match status" value="1"/>
</dbReference>
<dbReference type="InterPro" id="IPR036458">
    <property type="entry name" value="Na:dicarbo_symporter_sf"/>
</dbReference>
<keyword evidence="5 7" id="KW-1133">Transmembrane helix</keyword>
<comment type="subcellular location">
    <subcellularLocation>
        <location evidence="1">Cell membrane</location>
        <topology evidence="1">Multi-pass membrane protein</topology>
    </subcellularLocation>
</comment>
<feature type="transmembrane region" description="Helical" evidence="7">
    <location>
        <begin position="143"/>
        <end position="166"/>
    </location>
</feature>
<feature type="transmembrane region" description="Helical" evidence="7">
    <location>
        <begin position="83"/>
        <end position="102"/>
    </location>
</feature>
<dbReference type="SUPFAM" id="SSF118215">
    <property type="entry name" value="Proton glutamate symport protein"/>
    <property type="match status" value="1"/>
</dbReference>
<evidence type="ECO:0000256" key="1">
    <source>
        <dbReference type="ARBA" id="ARBA00004651"/>
    </source>
</evidence>
<keyword evidence="6 7" id="KW-0472">Membrane</keyword>
<reference evidence="8 9" key="1">
    <citation type="submission" date="2021-08" db="EMBL/GenBank/DDBJ databases">
        <title>Lysobacter sp. strain CJ11 Genome sequencing and assembly.</title>
        <authorList>
            <person name="Kim I."/>
        </authorList>
    </citation>
    <scope>NUCLEOTIDE SEQUENCE [LARGE SCALE GENOMIC DNA]</scope>
    <source>
        <strain evidence="8 9">CJ11</strain>
    </source>
</reference>